<reference evidence="1" key="1">
    <citation type="submission" date="2021-02" db="EMBL/GenBank/DDBJ databases">
        <authorList>
            <person name="Nowell W R."/>
        </authorList>
    </citation>
    <scope>NUCLEOTIDE SEQUENCE</scope>
</reference>
<keyword evidence="3" id="KW-1185">Reference proteome</keyword>
<dbReference type="EMBL" id="CAJOBC010029318">
    <property type="protein sequence ID" value="CAF4082540.1"/>
    <property type="molecule type" value="Genomic_DNA"/>
</dbReference>
<comment type="caution">
    <text evidence="1">The sequence shown here is derived from an EMBL/GenBank/DDBJ whole genome shotgun (WGS) entry which is preliminary data.</text>
</comment>
<feature type="non-terminal residue" evidence="1">
    <location>
        <position position="1"/>
    </location>
</feature>
<organism evidence="1 3">
    <name type="scientific">Didymodactylos carnosus</name>
    <dbReference type="NCBI Taxonomy" id="1234261"/>
    <lineage>
        <taxon>Eukaryota</taxon>
        <taxon>Metazoa</taxon>
        <taxon>Spiralia</taxon>
        <taxon>Gnathifera</taxon>
        <taxon>Rotifera</taxon>
        <taxon>Eurotatoria</taxon>
        <taxon>Bdelloidea</taxon>
        <taxon>Philodinida</taxon>
        <taxon>Philodinidae</taxon>
        <taxon>Didymodactylos</taxon>
    </lineage>
</organism>
<dbReference type="AlphaFoldDB" id="A0A816HN76"/>
<evidence type="ECO:0000313" key="2">
    <source>
        <dbReference type="EMBL" id="CAF4082540.1"/>
    </source>
</evidence>
<sequence length="66" mass="7293">RVDITSGTHPIQLEQIVDNIRNKRFQVLRPIEGEQGVAIPGASELFIFGLCVASDFLRVPGESQDD</sequence>
<proteinExistence type="predicted"/>
<evidence type="ECO:0000313" key="3">
    <source>
        <dbReference type="Proteomes" id="UP000663829"/>
    </source>
</evidence>
<dbReference type="Proteomes" id="UP000681722">
    <property type="component" value="Unassembled WGS sequence"/>
</dbReference>
<evidence type="ECO:0000313" key="1">
    <source>
        <dbReference type="EMBL" id="CAF1689566.1"/>
    </source>
</evidence>
<dbReference type="EMBL" id="CAJNOQ010076162">
    <property type="protein sequence ID" value="CAF1689566.1"/>
    <property type="molecule type" value="Genomic_DNA"/>
</dbReference>
<dbReference type="Proteomes" id="UP000663829">
    <property type="component" value="Unassembled WGS sequence"/>
</dbReference>
<name>A0A816HN76_9BILA</name>
<gene>
    <name evidence="1" type="ORF">GPM918_LOCUS46827</name>
    <name evidence="2" type="ORF">SRO942_LOCUS28077</name>
</gene>
<protein>
    <submittedName>
        <fullName evidence="1">Uncharacterized protein</fullName>
    </submittedName>
</protein>
<accession>A0A816HN76</accession>